<feature type="transmembrane region" description="Helical" evidence="2">
    <location>
        <begin position="232"/>
        <end position="252"/>
    </location>
</feature>
<dbReference type="Proteomes" id="UP001383192">
    <property type="component" value="Unassembled WGS sequence"/>
</dbReference>
<reference evidence="3 4" key="1">
    <citation type="submission" date="2024-01" db="EMBL/GenBank/DDBJ databases">
        <title>A draft genome for a cacao thread blight-causing isolate of Paramarasmius palmivorus.</title>
        <authorList>
            <person name="Baruah I.K."/>
            <person name="Bukari Y."/>
            <person name="Amoako-Attah I."/>
            <person name="Meinhardt L.W."/>
            <person name="Bailey B.A."/>
            <person name="Cohen S.P."/>
        </authorList>
    </citation>
    <scope>NUCLEOTIDE SEQUENCE [LARGE SCALE GENOMIC DNA]</scope>
    <source>
        <strain evidence="3 4">GH-12</strain>
    </source>
</reference>
<feature type="transmembrane region" description="Helical" evidence="2">
    <location>
        <begin position="47"/>
        <end position="72"/>
    </location>
</feature>
<keyword evidence="2" id="KW-0472">Membrane</keyword>
<accession>A0AAW0CHY1</accession>
<feature type="transmembrane region" description="Helical" evidence="2">
    <location>
        <begin position="6"/>
        <end position="26"/>
    </location>
</feature>
<feature type="transmembrane region" description="Helical" evidence="2">
    <location>
        <begin position="131"/>
        <end position="157"/>
    </location>
</feature>
<keyword evidence="2" id="KW-1133">Transmembrane helix</keyword>
<proteinExistence type="predicted"/>
<evidence type="ECO:0000256" key="1">
    <source>
        <dbReference type="SAM" id="MobiDB-lite"/>
    </source>
</evidence>
<comment type="caution">
    <text evidence="3">The sequence shown here is derived from an EMBL/GenBank/DDBJ whole genome shotgun (WGS) entry which is preliminary data.</text>
</comment>
<protein>
    <submittedName>
        <fullName evidence="3">Uncharacterized protein</fullName>
    </submittedName>
</protein>
<feature type="compositionally biased region" description="Basic and acidic residues" evidence="1">
    <location>
        <begin position="308"/>
        <end position="318"/>
    </location>
</feature>
<dbReference type="EMBL" id="JAYKXP010000048">
    <property type="protein sequence ID" value="KAK7037304.1"/>
    <property type="molecule type" value="Genomic_DNA"/>
</dbReference>
<name>A0AAW0CHY1_9AGAR</name>
<keyword evidence="2" id="KW-0812">Transmembrane</keyword>
<organism evidence="3 4">
    <name type="scientific">Paramarasmius palmivorus</name>
    <dbReference type="NCBI Taxonomy" id="297713"/>
    <lineage>
        <taxon>Eukaryota</taxon>
        <taxon>Fungi</taxon>
        <taxon>Dikarya</taxon>
        <taxon>Basidiomycota</taxon>
        <taxon>Agaricomycotina</taxon>
        <taxon>Agaricomycetes</taxon>
        <taxon>Agaricomycetidae</taxon>
        <taxon>Agaricales</taxon>
        <taxon>Marasmiineae</taxon>
        <taxon>Marasmiaceae</taxon>
        <taxon>Paramarasmius</taxon>
    </lineage>
</organism>
<feature type="transmembrane region" description="Helical" evidence="2">
    <location>
        <begin position="169"/>
        <end position="188"/>
    </location>
</feature>
<dbReference type="AlphaFoldDB" id="A0AAW0CHY1"/>
<evidence type="ECO:0000313" key="4">
    <source>
        <dbReference type="Proteomes" id="UP001383192"/>
    </source>
</evidence>
<sequence length="342" mass="37388">MDDTVVYLIVFPVSTLSVMFFVYGFYVYLFGQCMYTLTPRRTENQKLYLALIVILFMNSTFMVIMTTIHTVWDMINFIPVIGGQENLEPTFSEGQRFVLYAFENLLPIIGSAAADTMLIHRCYVMWGYRKWVAVPLIIATTMTIGVNLAGAVLQLMGQSSTYGGADMKVGMAGEMMFAVVNIILTLLSGQPLRSRKNMVVDTGDSGVEGPSPSLVKSHHAHRQNNVSLESGLLLPITIFIHMGVAFSSPSIAGTPIDLLPLVVLVEGIAPTLVIVRAKKRTSKPAVASLPDIASAMRFTVPKSYSDAPRGHGQTDVDPQKPQCPDSQYDLEVLQAASKNGEA</sequence>
<feature type="region of interest" description="Disordered" evidence="1">
    <location>
        <begin position="303"/>
        <end position="325"/>
    </location>
</feature>
<keyword evidence="4" id="KW-1185">Reference proteome</keyword>
<evidence type="ECO:0000313" key="3">
    <source>
        <dbReference type="EMBL" id="KAK7037304.1"/>
    </source>
</evidence>
<feature type="transmembrane region" description="Helical" evidence="2">
    <location>
        <begin position="258"/>
        <end position="275"/>
    </location>
</feature>
<evidence type="ECO:0000256" key="2">
    <source>
        <dbReference type="SAM" id="Phobius"/>
    </source>
</evidence>
<gene>
    <name evidence="3" type="ORF">VNI00_011295</name>
</gene>
<feature type="transmembrane region" description="Helical" evidence="2">
    <location>
        <begin position="97"/>
        <end position="119"/>
    </location>
</feature>